<reference evidence="2" key="1">
    <citation type="journal article" date="2015" name="Nature">
        <title>Complex archaea that bridge the gap between prokaryotes and eukaryotes.</title>
        <authorList>
            <person name="Spang A."/>
            <person name="Saw J.H."/>
            <person name="Jorgensen S.L."/>
            <person name="Zaremba-Niedzwiedzka K."/>
            <person name="Martijn J."/>
            <person name="Lind A.E."/>
            <person name="van Eijk R."/>
            <person name="Schleper C."/>
            <person name="Guy L."/>
            <person name="Ettema T.J."/>
        </authorList>
    </citation>
    <scope>NUCLEOTIDE SEQUENCE</scope>
</reference>
<accession>A0A0F9RND8</accession>
<feature type="transmembrane region" description="Helical" evidence="1">
    <location>
        <begin position="6"/>
        <end position="23"/>
    </location>
</feature>
<dbReference type="EMBL" id="LAZR01002716">
    <property type="protein sequence ID" value="KKN26471.1"/>
    <property type="molecule type" value="Genomic_DNA"/>
</dbReference>
<keyword evidence="1" id="KW-1133">Transmembrane helix</keyword>
<dbReference type="AlphaFoldDB" id="A0A0F9RND8"/>
<name>A0A0F9RND8_9ZZZZ</name>
<organism evidence="2">
    <name type="scientific">marine sediment metagenome</name>
    <dbReference type="NCBI Taxonomy" id="412755"/>
    <lineage>
        <taxon>unclassified sequences</taxon>
        <taxon>metagenomes</taxon>
        <taxon>ecological metagenomes</taxon>
    </lineage>
</organism>
<protein>
    <submittedName>
        <fullName evidence="2">Uncharacterized protein</fullName>
    </submittedName>
</protein>
<keyword evidence="1" id="KW-0812">Transmembrane</keyword>
<keyword evidence="1" id="KW-0472">Membrane</keyword>
<evidence type="ECO:0000313" key="2">
    <source>
        <dbReference type="EMBL" id="KKN26471.1"/>
    </source>
</evidence>
<gene>
    <name evidence="2" type="ORF">LCGC14_0874430</name>
</gene>
<sequence>MNNRNWLKLITFLLIASILIIGAKQRFDTILAKEIIITGSGGLNFGVNAGSLDINGKELTLDADADTSITAITNNQIDIEINGTDEITLTAERLSLNDTFVYQALNTENLGTNQTILTQIITFTAAAGGSGTLATITDGEIWFVHKIFIRTTTDFDATGDDVTFIVGDDLDVDGFLAAVDAELQSAFTEATGYAAGWFGIESGSGDAYTLDDGGPFVYAPSGADQTIDWLLDETSGETITAGSLTTYVIYTRIQ</sequence>
<evidence type="ECO:0000256" key="1">
    <source>
        <dbReference type="SAM" id="Phobius"/>
    </source>
</evidence>
<proteinExistence type="predicted"/>
<comment type="caution">
    <text evidence="2">The sequence shown here is derived from an EMBL/GenBank/DDBJ whole genome shotgun (WGS) entry which is preliminary data.</text>
</comment>